<evidence type="ECO:0000256" key="1">
    <source>
        <dbReference type="SAM" id="Phobius"/>
    </source>
</evidence>
<dbReference type="InterPro" id="IPR043831">
    <property type="entry name" value="DUF5808"/>
</dbReference>
<keyword evidence="1" id="KW-0472">Membrane</keyword>
<dbReference type="PIRSF" id="PIRSF032908">
    <property type="entry name" value="UCP032908"/>
    <property type="match status" value="1"/>
</dbReference>
<keyword evidence="1" id="KW-0812">Transmembrane</keyword>
<evidence type="ECO:0000259" key="2">
    <source>
        <dbReference type="Pfam" id="PF07853"/>
    </source>
</evidence>
<reference evidence="4" key="1">
    <citation type="submission" date="2022-09" db="EMBL/GenBank/DDBJ databases">
        <title>Complete Genomes of Fervidibacillus albus and Fervidibacillus halotolerans isolated from tidal flat sediments.</title>
        <authorList>
            <person name="Kwon K.K."/>
            <person name="Yang S.-H."/>
            <person name="Park M.J."/>
            <person name="Oh H.-M."/>
        </authorList>
    </citation>
    <scope>NUCLEOTIDE SEQUENCE</scope>
    <source>
        <strain evidence="4">MEBiC13591</strain>
    </source>
</reference>
<dbReference type="EMBL" id="CP106878">
    <property type="protein sequence ID" value="WAA09606.1"/>
    <property type="molecule type" value="Genomic_DNA"/>
</dbReference>
<accession>A0A9E8LU76</accession>
<feature type="transmembrane region" description="Helical" evidence="1">
    <location>
        <begin position="137"/>
        <end position="155"/>
    </location>
</feature>
<feature type="transmembrane region" description="Helical" evidence="1">
    <location>
        <begin position="77"/>
        <end position="98"/>
    </location>
</feature>
<dbReference type="AlphaFoldDB" id="A0A9E8LU76"/>
<gene>
    <name evidence="4" type="ORF">OE104_13935</name>
</gene>
<dbReference type="Pfam" id="PF07853">
    <property type="entry name" value="DUF1648"/>
    <property type="match status" value="1"/>
</dbReference>
<feature type="transmembrane region" description="Helical" evidence="1">
    <location>
        <begin position="261"/>
        <end position="283"/>
    </location>
</feature>
<feature type="transmembrane region" description="Helical" evidence="1">
    <location>
        <begin position="343"/>
        <end position="362"/>
    </location>
</feature>
<dbReference type="Pfam" id="PF19124">
    <property type="entry name" value="DUF5808"/>
    <property type="match status" value="1"/>
</dbReference>
<evidence type="ECO:0000313" key="5">
    <source>
        <dbReference type="Proteomes" id="UP001164718"/>
    </source>
</evidence>
<dbReference type="RefSeq" id="WP_275417387.1">
    <property type="nucleotide sequence ID" value="NZ_CP106878.1"/>
</dbReference>
<dbReference type="InterPro" id="IPR012867">
    <property type="entry name" value="DUF1648"/>
</dbReference>
<sequence>MMGFSLYLIFILLVIITAITPYVTRKTESFGVSVPSDMYNYPQIQRFRKSYLYQSLTIGIFFVVLFLIIETQVKEDVFVLIYSAGIFAYLILTFFVYYKYHKRMKQLKEKENWKEKKKEVVVVDMSFYGKKTTYSNAWFFLPLLITIATALWIFFRYEQIPEQIPMQYNFDGEVVNWVEKSPGTVALFPILQLVLTGLFLFINLVIEKSKQQIDPANPEKSVKQSIIFRRRWSLFTIITGTTIVLLFAMPPLSFLFSINPVVFFIITMGWTFLIIFAALILAVTTGQGGSRVKTTNGNKGELINRDDDRFWKLGQFYFNPEDPAVWVEKRFGVGWTVNFARPIAWITFILIIAIPLFLAIMLT</sequence>
<feature type="domain" description="DUF1648" evidence="2">
    <location>
        <begin position="144"/>
        <end position="193"/>
    </location>
</feature>
<evidence type="ECO:0000313" key="4">
    <source>
        <dbReference type="EMBL" id="WAA09606.1"/>
    </source>
</evidence>
<dbReference type="PANTHER" id="PTHR37810">
    <property type="entry name" value="IMMUNITY PROTEIN SDPI"/>
    <property type="match status" value="1"/>
</dbReference>
<organism evidence="4 5">
    <name type="scientific">Fervidibacillus albus</name>
    <dbReference type="NCBI Taxonomy" id="2980026"/>
    <lineage>
        <taxon>Bacteria</taxon>
        <taxon>Bacillati</taxon>
        <taxon>Bacillota</taxon>
        <taxon>Bacilli</taxon>
        <taxon>Bacillales</taxon>
        <taxon>Bacillaceae</taxon>
        <taxon>Fervidibacillus</taxon>
    </lineage>
</organism>
<dbReference type="KEGG" id="faf:OE104_13935"/>
<dbReference type="PANTHER" id="PTHR37810:SF9">
    <property type="entry name" value="MEMBRANE PROTEIN"/>
    <property type="match status" value="1"/>
</dbReference>
<protein>
    <submittedName>
        <fullName evidence="4">DUF5808 domain-containing protein</fullName>
    </submittedName>
</protein>
<dbReference type="Proteomes" id="UP001164718">
    <property type="component" value="Chromosome"/>
</dbReference>
<keyword evidence="5" id="KW-1185">Reference proteome</keyword>
<feature type="transmembrane region" description="Helical" evidence="1">
    <location>
        <begin position="232"/>
        <end position="249"/>
    </location>
</feature>
<feature type="transmembrane region" description="Helical" evidence="1">
    <location>
        <begin position="186"/>
        <end position="206"/>
    </location>
</feature>
<name>A0A9E8LU76_9BACI</name>
<proteinExistence type="predicted"/>
<keyword evidence="1" id="KW-1133">Transmembrane helix</keyword>
<feature type="domain" description="DUF5808" evidence="3">
    <location>
        <begin position="320"/>
        <end position="345"/>
    </location>
</feature>
<feature type="transmembrane region" description="Helical" evidence="1">
    <location>
        <begin position="51"/>
        <end position="71"/>
    </location>
</feature>
<evidence type="ECO:0000259" key="3">
    <source>
        <dbReference type="Pfam" id="PF19124"/>
    </source>
</evidence>
<dbReference type="InterPro" id="IPR014574">
    <property type="entry name" value="UCP032908"/>
</dbReference>
<feature type="transmembrane region" description="Helical" evidence="1">
    <location>
        <begin position="6"/>
        <end position="24"/>
    </location>
</feature>
<dbReference type="GO" id="GO:0009636">
    <property type="term" value="P:response to toxic substance"/>
    <property type="evidence" value="ECO:0007669"/>
    <property type="project" value="TreeGrafter"/>
</dbReference>